<evidence type="ECO:0000313" key="3">
    <source>
        <dbReference type="Proteomes" id="UP000240493"/>
    </source>
</evidence>
<dbReference type="Proteomes" id="UP000240493">
    <property type="component" value="Unassembled WGS sequence"/>
</dbReference>
<keyword evidence="3" id="KW-1185">Reference proteome</keyword>
<evidence type="ECO:0000256" key="1">
    <source>
        <dbReference type="SAM" id="MobiDB-lite"/>
    </source>
</evidence>
<gene>
    <name evidence="2" type="ORF">M441DRAFT_359632</name>
</gene>
<sequence length="232" mass="24374">MQATPKRLQTRPPALTVPNGFGFPCPLEGVPVALAPGSALQVPQGPLQVPYRTALEPATGGPLASTACGRANSARREPGSRRCEVSQHDLSLRVCARQMANCSGAAKNSELRRAQDSLLPAAAGVDENGLTLLRGGAANEAPGGPDAASGDPLEGTLRHGCHACGKAREKTAGQISRHRTIRQVAGGPREQTRRRRRALIGPPPSRTRRLGIAAYCYPVRQRGGTTFSVRGI</sequence>
<dbReference type="OrthoDB" id="10560802at2759"/>
<organism evidence="2 3">
    <name type="scientific">Trichoderma asperellum (strain ATCC 204424 / CBS 433.97 / NBRC 101777)</name>
    <dbReference type="NCBI Taxonomy" id="1042311"/>
    <lineage>
        <taxon>Eukaryota</taxon>
        <taxon>Fungi</taxon>
        <taxon>Dikarya</taxon>
        <taxon>Ascomycota</taxon>
        <taxon>Pezizomycotina</taxon>
        <taxon>Sordariomycetes</taxon>
        <taxon>Hypocreomycetidae</taxon>
        <taxon>Hypocreales</taxon>
        <taxon>Hypocreaceae</taxon>
        <taxon>Trichoderma</taxon>
    </lineage>
</organism>
<reference evidence="2 3" key="1">
    <citation type="submission" date="2016-07" db="EMBL/GenBank/DDBJ databases">
        <title>Multiple horizontal gene transfer events from other fungi enriched the ability of initially mycotrophic Trichoderma (Ascomycota) to feed on dead plant biomass.</title>
        <authorList>
            <consortium name="DOE Joint Genome Institute"/>
            <person name="Aerts A."/>
            <person name="Atanasova L."/>
            <person name="Chenthamara K."/>
            <person name="Zhang J."/>
            <person name="Grujic M."/>
            <person name="Henrissat B."/>
            <person name="Kuo A."/>
            <person name="Salamov A."/>
            <person name="Lipzen A."/>
            <person name="Labutti K."/>
            <person name="Barry K."/>
            <person name="Miao Y."/>
            <person name="Rahimi M.J."/>
            <person name="Shen Q."/>
            <person name="Grigoriev I.V."/>
            <person name="Kubicek C.P."/>
            <person name="Druzhinina I.S."/>
        </authorList>
    </citation>
    <scope>NUCLEOTIDE SEQUENCE [LARGE SCALE GENOMIC DNA]</scope>
    <source>
        <strain evidence="2 3">CBS 433.97</strain>
    </source>
</reference>
<protein>
    <submittedName>
        <fullName evidence="2">Uncharacterized protein</fullName>
    </submittedName>
</protein>
<feature type="region of interest" description="Disordered" evidence="1">
    <location>
        <begin position="185"/>
        <end position="206"/>
    </location>
</feature>
<dbReference type="AlphaFoldDB" id="A0A2T3ZDD9"/>
<dbReference type="EMBL" id="KZ679259">
    <property type="protein sequence ID" value="PTB42822.1"/>
    <property type="molecule type" value="Genomic_DNA"/>
</dbReference>
<name>A0A2T3ZDD9_TRIA4</name>
<evidence type="ECO:0000313" key="2">
    <source>
        <dbReference type="EMBL" id="PTB42822.1"/>
    </source>
</evidence>
<accession>A0A2T3ZDD9</accession>
<proteinExistence type="predicted"/>